<keyword evidence="1" id="KW-0677">Repeat</keyword>
<feature type="repeat" description="ANK" evidence="3">
    <location>
        <begin position="226"/>
        <end position="259"/>
    </location>
</feature>
<proteinExistence type="predicted"/>
<keyword evidence="6" id="KW-1185">Reference proteome</keyword>
<evidence type="ECO:0000256" key="2">
    <source>
        <dbReference type="ARBA" id="ARBA00023043"/>
    </source>
</evidence>
<reference evidence="5 6" key="1">
    <citation type="journal article" date="2018" name="Genome Biol. Evol.">
        <title>Multiple Roots of Fruiting Body Formation in Amoebozoa.</title>
        <authorList>
            <person name="Hillmann F."/>
            <person name="Forbes G."/>
            <person name="Novohradska S."/>
            <person name="Ferling I."/>
            <person name="Riege K."/>
            <person name="Groth M."/>
            <person name="Westermann M."/>
            <person name="Marz M."/>
            <person name="Spaller T."/>
            <person name="Winckler T."/>
            <person name="Schaap P."/>
            <person name="Glockner G."/>
        </authorList>
    </citation>
    <scope>NUCLEOTIDE SEQUENCE [LARGE SCALE GENOMIC DNA]</scope>
    <source>
        <strain evidence="5 6">Jena</strain>
    </source>
</reference>
<evidence type="ECO:0000256" key="4">
    <source>
        <dbReference type="SAM" id="MobiDB-lite"/>
    </source>
</evidence>
<dbReference type="InterPro" id="IPR002110">
    <property type="entry name" value="Ankyrin_rpt"/>
</dbReference>
<dbReference type="Pfam" id="PF12796">
    <property type="entry name" value="Ank_2"/>
    <property type="match status" value="3"/>
</dbReference>
<feature type="region of interest" description="Disordered" evidence="4">
    <location>
        <begin position="625"/>
        <end position="651"/>
    </location>
</feature>
<dbReference type="AlphaFoldDB" id="A0A2P6NU84"/>
<evidence type="ECO:0000313" key="5">
    <source>
        <dbReference type="EMBL" id="PRP87511.1"/>
    </source>
</evidence>
<dbReference type="Proteomes" id="UP000241769">
    <property type="component" value="Unassembled WGS sequence"/>
</dbReference>
<dbReference type="SUPFAM" id="SSF48403">
    <property type="entry name" value="Ankyrin repeat"/>
    <property type="match status" value="2"/>
</dbReference>
<dbReference type="PANTHER" id="PTHR24198:SF165">
    <property type="entry name" value="ANKYRIN REPEAT-CONTAINING PROTEIN-RELATED"/>
    <property type="match status" value="1"/>
</dbReference>
<dbReference type="Pfam" id="PF13637">
    <property type="entry name" value="Ank_4"/>
    <property type="match status" value="1"/>
</dbReference>
<dbReference type="InterPro" id="IPR036770">
    <property type="entry name" value="Ankyrin_rpt-contain_sf"/>
</dbReference>
<organism evidence="5 6">
    <name type="scientific">Planoprotostelium fungivorum</name>
    <dbReference type="NCBI Taxonomy" id="1890364"/>
    <lineage>
        <taxon>Eukaryota</taxon>
        <taxon>Amoebozoa</taxon>
        <taxon>Evosea</taxon>
        <taxon>Variosea</taxon>
        <taxon>Cavosteliida</taxon>
        <taxon>Cavosteliaceae</taxon>
        <taxon>Planoprotostelium</taxon>
    </lineage>
</organism>
<evidence type="ECO:0000256" key="1">
    <source>
        <dbReference type="ARBA" id="ARBA00022737"/>
    </source>
</evidence>
<dbReference type="PROSITE" id="PS50297">
    <property type="entry name" value="ANK_REP_REGION"/>
    <property type="match status" value="3"/>
</dbReference>
<feature type="repeat" description="ANK" evidence="3">
    <location>
        <begin position="260"/>
        <end position="292"/>
    </location>
</feature>
<dbReference type="PRINTS" id="PR01415">
    <property type="entry name" value="ANKYRIN"/>
</dbReference>
<dbReference type="OrthoDB" id="194358at2759"/>
<dbReference type="PANTHER" id="PTHR24198">
    <property type="entry name" value="ANKYRIN REPEAT AND PROTEIN KINASE DOMAIN-CONTAINING PROTEIN"/>
    <property type="match status" value="1"/>
</dbReference>
<dbReference type="Gene3D" id="1.25.40.20">
    <property type="entry name" value="Ankyrin repeat-containing domain"/>
    <property type="match status" value="3"/>
</dbReference>
<dbReference type="SMART" id="SM00248">
    <property type="entry name" value="ANK"/>
    <property type="match status" value="10"/>
</dbReference>
<dbReference type="InParanoid" id="A0A2P6NU84"/>
<name>A0A2P6NU84_9EUKA</name>
<feature type="repeat" description="ANK" evidence="3">
    <location>
        <begin position="155"/>
        <end position="187"/>
    </location>
</feature>
<evidence type="ECO:0000256" key="3">
    <source>
        <dbReference type="PROSITE-ProRule" id="PRU00023"/>
    </source>
</evidence>
<protein>
    <submittedName>
        <fullName evidence="5">Putative ankyrin repeat-containing protein</fullName>
    </submittedName>
</protein>
<dbReference type="PROSITE" id="PS50088">
    <property type="entry name" value="ANK_REPEAT"/>
    <property type="match status" value="4"/>
</dbReference>
<dbReference type="EMBL" id="MDYQ01000020">
    <property type="protein sequence ID" value="PRP87511.1"/>
    <property type="molecule type" value="Genomic_DNA"/>
</dbReference>
<accession>A0A2P6NU84</accession>
<sequence length="651" mass="72743">MLSRARIIFNPQNLRPFTPLRASIIVTSNNVVPHVTFATSLKKVSTAKKTKKNDAKVPASKRASPLKLPSMFEKMKKAQETNQSPTCCDTIDKAVLKNHRKCASVLLVQERIDLPLLHVAATVSPELKDRKKFNLDMLRDLLKEKDNDILKTDQKGCPPLHFAVVHGTVEAVQMFHKAGASLDAPDEDGMRPISLLLQNADEHEKMSILRYLTQNGVSPYSLDPSTGNSLLHEAVMMGSSKEMIEFILNFPLDVNITNLKGQTALHLACELGEDHIIEALFTSGAKIDTVDKLNATALHYAISTTGLKSVPKPEELREGEEEEEIDDSPMEYRQLMKEKAPSKDWIAKYLIQRGASMNIKTQFGDTVLHVAASEGKAEIVKAILETERGRALLEQSDNEGYTPLLCSIDRRSLRVMQMLVRAGASVQPFKLKDGSMCNPLTACLKYNFPEGSVELMQNGAPIDTAIMEREDPPLHMAVASGRLNLVQVFIESSTVTEMEQMMIDKGADVEQRNYMGRTALDVAIELGHREIRSLLRAAGCVSVYDGLTDADDQMRDAMDKDERRREELMREFKKGNVTQEEIDAKQDELDEEAQMFADSYDLYGIHPPSQEQMEKAIEGTNRQFTSQDQLRGVENQGESEVNVEEGKKGRQ</sequence>
<comment type="caution">
    <text evidence="5">The sequence shown here is derived from an EMBL/GenBank/DDBJ whole genome shotgun (WGS) entry which is preliminary data.</text>
</comment>
<gene>
    <name evidence="5" type="ORF">PROFUN_00722</name>
</gene>
<keyword evidence="2 3" id="KW-0040">ANK repeat</keyword>
<dbReference type="STRING" id="1890364.A0A2P6NU84"/>
<evidence type="ECO:0000313" key="6">
    <source>
        <dbReference type="Proteomes" id="UP000241769"/>
    </source>
</evidence>
<feature type="repeat" description="ANK" evidence="3">
    <location>
        <begin position="363"/>
        <end position="385"/>
    </location>
</feature>